<protein>
    <submittedName>
        <fullName evidence="1">Uncharacterized protein</fullName>
    </submittedName>
</protein>
<comment type="caution">
    <text evidence="1">The sequence shown here is derived from an EMBL/GenBank/DDBJ whole genome shotgun (WGS) entry which is preliminary data.</text>
</comment>
<proteinExistence type="predicted"/>
<evidence type="ECO:0000313" key="2">
    <source>
        <dbReference type="Proteomes" id="UP000520814"/>
    </source>
</evidence>
<accession>A0A7W9W4Z0</accession>
<dbReference type="Proteomes" id="UP000520814">
    <property type="component" value="Unassembled WGS sequence"/>
</dbReference>
<reference evidence="1 2" key="1">
    <citation type="submission" date="2020-08" db="EMBL/GenBank/DDBJ databases">
        <title>Genomic Encyclopedia of Type Strains, Phase IV (KMG-IV): sequencing the most valuable type-strain genomes for metagenomic binning, comparative biology and taxonomic classification.</title>
        <authorList>
            <person name="Goeker M."/>
        </authorList>
    </citation>
    <scope>NUCLEOTIDE SEQUENCE [LARGE SCALE GENOMIC DNA]</scope>
    <source>
        <strain evidence="1 2">DSM 23562</strain>
    </source>
</reference>
<organism evidence="1 2">
    <name type="scientific">Armatimonas rosea</name>
    <dbReference type="NCBI Taxonomy" id="685828"/>
    <lineage>
        <taxon>Bacteria</taxon>
        <taxon>Bacillati</taxon>
        <taxon>Armatimonadota</taxon>
        <taxon>Armatimonadia</taxon>
        <taxon>Armatimonadales</taxon>
        <taxon>Armatimonadaceae</taxon>
        <taxon>Armatimonas</taxon>
    </lineage>
</organism>
<sequence length="346" mass="37238">MQRVVRQKTQALRFETVLLPRGASVRSLARGIHANQVVGLGHEPVGGEWGYHWWSRSAVRGLAPGQACGVAEHGVVGYQVPRQRPCATEARFWPTQGDGAAWDIHPTTLLGSNSQSSALAIHGQRIAGAGQGEHTGQRRQALLWMEPHAERAYSLHPAVLLGDESYSHAQSLEDSWVVGHGRGAATQGSDRALLWQDAGPADVLSLHPDELLGPDAISYATGISHQQIVGYGRGTKTQRRVEALFWPHPEPEAACSLHPTELLGAQGSSWAVGVCESWIVGYGRSPYSGHEYHALLWLAARPDCALNLHAAAPPGSRSSRAYAVSPEGIVVGCIDDRAALWIPQFS</sequence>
<gene>
    <name evidence="1" type="ORF">HNQ39_001700</name>
</gene>
<dbReference type="EMBL" id="JACHGW010000002">
    <property type="protein sequence ID" value="MBB6049909.1"/>
    <property type="molecule type" value="Genomic_DNA"/>
</dbReference>
<dbReference type="AlphaFoldDB" id="A0A7W9W4Z0"/>
<keyword evidence="2" id="KW-1185">Reference proteome</keyword>
<dbReference type="RefSeq" id="WP_184193868.1">
    <property type="nucleotide sequence ID" value="NZ_JACHGW010000002.1"/>
</dbReference>
<name>A0A7W9W4Z0_ARMRO</name>
<evidence type="ECO:0000313" key="1">
    <source>
        <dbReference type="EMBL" id="MBB6049909.1"/>
    </source>
</evidence>